<proteinExistence type="inferred from homology"/>
<evidence type="ECO:0000256" key="1">
    <source>
        <dbReference type="ARBA" id="ARBA00009299"/>
    </source>
</evidence>
<keyword evidence="2" id="KW-0042">Antenna complex</keyword>
<dbReference type="SUPFAM" id="SSF48371">
    <property type="entry name" value="ARM repeat"/>
    <property type="match status" value="1"/>
</dbReference>
<dbReference type="EMBL" id="JAECZA010000253">
    <property type="protein sequence ID" value="MBH8577065.1"/>
    <property type="molecule type" value="Genomic_DNA"/>
</dbReference>
<dbReference type="RefSeq" id="WP_214435781.1">
    <property type="nucleotide sequence ID" value="NZ_CAWPUQ010000183.1"/>
</dbReference>
<protein>
    <recommendedName>
        <fullName evidence="7">HEAT repeat domain-containing protein</fullName>
    </recommendedName>
</protein>
<name>A0A8J7I6M7_9NOST</name>
<keyword evidence="6" id="KW-1185">Reference proteome</keyword>
<gene>
    <name evidence="5" type="ORF">I8752_29605</name>
</gene>
<dbReference type="GO" id="GO:0016829">
    <property type="term" value="F:lyase activity"/>
    <property type="evidence" value="ECO:0007669"/>
    <property type="project" value="UniProtKB-KW"/>
</dbReference>
<dbReference type="Proteomes" id="UP000662314">
    <property type="component" value="Unassembled WGS sequence"/>
</dbReference>
<evidence type="ECO:0008006" key="7">
    <source>
        <dbReference type="Google" id="ProtNLM"/>
    </source>
</evidence>
<evidence type="ECO:0000256" key="3">
    <source>
        <dbReference type="ARBA" id="ARBA00022738"/>
    </source>
</evidence>
<comment type="caution">
    <text evidence="5">The sequence shown here is derived from an EMBL/GenBank/DDBJ whole genome shotgun (WGS) entry which is preliminary data.</text>
</comment>
<dbReference type="InterPro" id="IPR011989">
    <property type="entry name" value="ARM-like"/>
</dbReference>
<organism evidence="5 6">
    <name type="scientific">Dendronalium phyllosphericum CENA369</name>
    <dbReference type="NCBI Taxonomy" id="1725256"/>
    <lineage>
        <taxon>Bacteria</taxon>
        <taxon>Bacillati</taxon>
        <taxon>Cyanobacteriota</taxon>
        <taxon>Cyanophyceae</taxon>
        <taxon>Nostocales</taxon>
        <taxon>Nostocaceae</taxon>
        <taxon>Dendronalium</taxon>
        <taxon>Dendronalium phyllosphericum</taxon>
    </lineage>
</organism>
<comment type="similarity">
    <text evidence="1">Belongs to the CpcE/RpcE/PecE family.</text>
</comment>
<dbReference type="AlphaFoldDB" id="A0A8J7I6M7"/>
<evidence type="ECO:0000313" key="5">
    <source>
        <dbReference type="EMBL" id="MBH8577065.1"/>
    </source>
</evidence>
<dbReference type="InterPro" id="IPR016024">
    <property type="entry name" value="ARM-type_fold"/>
</dbReference>
<evidence type="ECO:0000313" key="6">
    <source>
        <dbReference type="Proteomes" id="UP000662314"/>
    </source>
</evidence>
<sequence length="605" mass="69754">MTGFQNEQYLESLKQARNTWLDKLAYFQEQLSFTSSAATTFELRQRIKECRQQHEIITKDIESWQKDSQQIERITKDINFFQEHSNQKTLEQNKLEIFDYLCQQVNDIPIVDRPIEIFSQSQKTEPIVSTDWQVKMQFWMLKLEQNTYKQGEISTIAVDDVIQMLLSPNFSPREARALSSFAMQCLVMDVNWKEDTVIFAINKAIDNINDFDGFNNNLNTSIDKAFYAVMQSRFGSFLQKKLLEKYIQARDIRRNHIGCIFLNTKIINSQVVDASNATQILIPLLEKLSVFCSIEERVDSALSLVNIFFRAQIQNNDVKIGFLSNILLREVIKVLLTAIEQETTSNYGLSTAAIWATVWLTNAKTSHSYTAYTFSERELDVFRRVVVNEKHDIFARSNAALILSICNSKATIFFQADWIYQWAVVADGAKPQRDLPKVACIDHSKEIDVIKRLIFTNLPSKVKRNTAVALGRLGFFIPEMVDSLLEIFKDETYLWEQRDEALVYLVFISNSKVISELIRGANQPENNTDKYGLRDRCFLALIGMGNVAVLKYQLDQLERTYISGYAYALAGVASPLGRQVLKSMINHQNKEIRNVVIDALRKFKK</sequence>
<dbReference type="Gene3D" id="1.25.10.10">
    <property type="entry name" value="Leucine-rich Repeat Variant"/>
    <property type="match status" value="1"/>
</dbReference>
<evidence type="ECO:0000256" key="4">
    <source>
        <dbReference type="ARBA" id="ARBA00023239"/>
    </source>
</evidence>
<keyword evidence="3" id="KW-0605">Phycobilisome</keyword>
<dbReference type="GO" id="GO:0030089">
    <property type="term" value="C:phycobilisome"/>
    <property type="evidence" value="ECO:0007669"/>
    <property type="project" value="UniProtKB-KW"/>
</dbReference>
<keyword evidence="4" id="KW-0456">Lyase</keyword>
<evidence type="ECO:0000256" key="2">
    <source>
        <dbReference type="ARBA" id="ARBA00022549"/>
    </source>
</evidence>
<reference evidence="5 6" key="1">
    <citation type="journal article" date="2021" name="Int. J. Syst. Evol. Microbiol.">
        <title>Amazonocrinis nigriterrae gen. nov., sp. nov., Atlanticothrix silvestris gen. nov., sp. nov. and Dendronalium phyllosphericum gen. nov., sp. nov., nostocacean cyanobacteria from Brazilian environments.</title>
        <authorList>
            <person name="Alvarenga D.O."/>
            <person name="Andreote A.P.D."/>
            <person name="Branco L.H.Z."/>
            <person name="Delbaje E."/>
            <person name="Cruz R.B."/>
            <person name="Varani A.M."/>
            <person name="Fiore M.F."/>
        </authorList>
    </citation>
    <scope>NUCLEOTIDE SEQUENCE [LARGE SCALE GENOMIC DNA]</scope>
    <source>
        <strain evidence="5 6">CENA369</strain>
    </source>
</reference>
<accession>A0A8J7I6M7</accession>